<dbReference type="PANTHER" id="PTHR12961">
    <property type="entry name" value="CONSERVED OLIGOMERIC GOLGI COMPLEX COMPONENT 2"/>
    <property type="match status" value="1"/>
</dbReference>
<proteinExistence type="inferred from homology"/>
<dbReference type="EMBL" id="ML002602">
    <property type="protein sequence ID" value="RKP36745.1"/>
    <property type="molecule type" value="Genomic_DNA"/>
</dbReference>
<dbReference type="GO" id="GO:0007030">
    <property type="term" value="P:Golgi organization"/>
    <property type="evidence" value="ECO:0007669"/>
    <property type="project" value="InterPro"/>
</dbReference>
<dbReference type="GO" id="GO:0017119">
    <property type="term" value="C:Golgi transport complex"/>
    <property type="evidence" value="ECO:0007669"/>
    <property type="project" value="TreeGrafter"/>
</dbReference>
<accession>A0A4P9ZTE9</accession>
<comment type="similarity">
    <text evidence="2">Belongs to the COG2 family.</text>
</comment>
<keyword evidence="4" id="KW-0813">Transport</keyword>
<dbReference type="GO" id="GO:0015031">
    <property type="term" value="P:protein transport"/>
    <property type="evidence" value="ECO:0007669"/>
    <property type="project" value="UniProtKB-KW"/>
</dbReference>
<feature type="region of interest" description="Disordered" evidence="9">
    <location>
        <begin position="1"/>
        <end position="32"/>
    </location>
</feature>
<evidence type="ECO:0000256" key="5">
    <source>
        <dbReference type="ARBA" id="ARBA00022927"/>
    </source>
</evidence>
<dbReference type="InterPro" id="IPR009316">
    <property type="entry name" value="COG2"/>
</dbReference>
<evidence type="ECO:0000259" key="11">
    <source>
        <dbReference type="Pfam" id="PF12022"/>
    </source>
</evidence>
<evidence type="ECO:0000256" key="3">
    <source>
        <dbReference type="ARBA" id="ARBA00020977"/>
    </source>
</evidence>
<dbReference type="OrthoDB" id="332281at2759"/>
<feature type="region of interest" description="Disordered" evidence="9">
    <location>
        <begin position="160"/>
        <end position="214"/>
    </location>
</feature>
<dbReference type="STRING" id="215637.A0A4P9ZTE9"/>
<keyword evidence="13" id="KW-1185">Reference proteome</keyword>
<dbReference type="Pfam" id="PF12022">
    <property type="entry name" value="COG2_C"/>
    <property type="match status" value="1"/>
</dbReference>
<keyword evidence="6" id="KW-0333">Golgi apparatus</keyword>
<dbReference type="Pfam" id="PF06148">
    <property type="entry name" value="COG2_N"/>
    <property type="match status" value="1"/>
</dbReference>
<dbReference type="Proteomes" id="UP000268162">
    <property type="component" value="Unassembled WGS sequence"/>
</dbReference>
<dbReference type="InterPro" id="IPR024603">
    <property type="entry name" value="COG_complex_COG2_C"/>
</dbReference>
<gene>
    <name evidence="12" type="ORF">BJ085DRAFT_38776</name>
</gene>
<dbReference type="GO" id="GO:0000139">
    <property type="term" value="C:Golgi membrane"/>
    <property type="evidence" value="ECO:0007669"/>
    <property type="project" value="UniProtKB-SubCell"/>
</dbReference>
<feature type="domain" description="Conserved oligomeric Golgi complex subunit 2 N-terminal" evidence="10">
    <location>
        <begin position="41"/>
        <end position="94"/>
    </location>
</feature>
<evidence type="ECO:0000256" key="9">
    <source>
        <dbReference type="SAM" id="MobiDB-lite"/>
    </source>
</evidence>
<feature type="compositionally biased region" description="Basic and acidic residues" evidence="9">
    <location>
        <begin position="189"/>
        <end position="199"/>
    </location>
</feature>
<evidence type="ECO:0000256" key="4">
    <source>
        <dbReference type="ARBA" id="ARBA00022448"/>
    </source>
</evidence>
<evidence type="ECO:0000256" key="2">
    <source>
        <dbReference type="ARBA" id="ARBA00007603"/>
    </source>
</evidence>
<dbReference type="AlphaFoldDB" id="A0A4P9ZTE9"/>
<keyword evidence="5" id="KW-0653">Protein transport</keyword>
<keyword evidence="7" id="KW-0472">Membrane</keyword>
<organism evidence="12 13">
    <name type="scientific">Dimargaris cristalligena</name>
    <dbReference type="NCBI Taxonomy" id="215637"/>
    <lineage>
        <taxon>Eukaryota</taxon>
        <taxon>Fungi</taxon>
        <taxon>Fungi incertae sedis</taxon>
        <taxon>Zoopagomycota</taxon>
        <taxon>Kickxellomycotina</taxon>
        <taxon>Dimargaritomycetes</taxon>
        <taxon>Dimargaritales</taxon>
        <taxon>Dimargaritaceae</taxon>
        <taxon>Dimargaris</taxon>
    </lineage>
</organism>
<evidence type="ECO:0000256" key="1">
    <source>
        <dbReference type="ARBA" id="ARBA00004395"/>
    </source>
</evidence>
<evidence type="ECO:0000313" key="13">
    <source>
        <dbReference type="Proteomes" id="UP000268162"/>
    </source>
</evidence>
<sequence>MPEPSGPSRWASSAAPGTDSLIPSSPGDQTPIPNPFIFSTYLRLRKLSTLEEMRAELAEREESLNSDLVALVNQEYPSFLEVVAGLGGVERTLTPLADQWCTVRAPLETMADHIGQLLGQVEERLAHRQEVRQLKQTLQRMTHIHQSVNRIEAWLQELTEPGETSPTGGRRPSTPAPATPFSPPPITRSRTDDGPRARADLSPTGGSPTDSPHHHLLRLQLHRNRLGNRLLDPTTPRETHQYGQRMKILERIALEFNQLQYLVKKCPGVAFIAQQQSRIQVIHDQLETYLTETFDYVLHRIKAGPSSTSPLPADVSGDAETSANPAPHTGTVPARARFPIPHQCPRIARPLADLLVQCLRAYAALDRTPRISDGITTALVVPLLQDTLVAARTGGSTVGSLTDDSAINHYAFALKSTFQWMVNQVWPVHRLMAATLPGSSSLDLFRVTLWPRVIDALRTAWLPSLNNPGFPDRFHASLTLTEQFLEAVVEVFTRPVATPPSSPHPSAARAFLAGDERYRQFLKAWQTAPYFSIRAKELSGALDRDLDESINVQNLDSLWCPDPAAVIAELGQGTVTETPERDLPWLLTPSDTLWRTLIQCGDERVYLPMLAARFWKLHAQSIRKFTMWVDGVLDPYSKALVVHKIGPELTDDHSPAPLKGGASPMILSAGARSPSLIPNNREYRRILDDCPPLAPAAMQAIPSVLRNARLLDVLVYFMSDIYRITQGLTESLLPTRFEQMKRDDESLVVSGGGISSGHPKLTMTTVHPGLERLRLQAVYIARLLALLLANGASDILLQVRQVTSQFRHTNKPLPTAPSSYASRILNPVRDFLEAYQSSALIPDCLRVAIVRWTVEMVNRQFETILVELLETLKKTEESLLKLKRVKKMAVTTGSPGAESAVAAGSDETKIRRQISLDVQEYGRQLQTVKQYYDGIPAFRKLVQAVDSLS</sequence>
<evidence type="ECO:0000256" key="7">
    <source>
        <dbReference type="ARBA" id="ARBA00023136"/>
    </source>
</evidence>
<evidence type="ECO:0000256" key="6">
    <source>
        <dbReference type="ARBA" id="ARBA00023034"/>
    </source>
</evidence>
<comment type="subcellular location">
    <subcellularLocation>
        <location evidence="1">Golgi apparatus membrane</location>
        <topology evidence="1">Peripheral membrane protein</topology>
    </subcellularLocation>
</comment>
<feature type="domain" description="COG complex component COG2 C-terminal" evidence="11">
    <location>
        <begin position="524"/>
        <end position="918"/>
    </location>
</feature>
<reference evidence="13" key="1">
    <citation type="journal article" date="2018" name="Nat. Microbiol.">
        <title>Leveraging single-cell genomics to expand the fungal tree of life.</title>
        <authorList>
            <person name="Ahrendt S.R."/>
            <person name="Quandt C.A."/>
            <person name="Ciobanu D."/>
            <person name="Clum A."/>
            <person name="Salamov A."/>
            <person name="Andreopoulos B."/>
            <person name="Cheng J.F."/>
            <person name="Woyke T."/>
            <person name="Pelin A."/>
            <person name="Henrissat B."/>
            <person name="Reynolds N.K."/>
            <person name="Benny G.L."/>
            <person name="Smith M.E."/>
            <person name="James T.Y."/>
            <person name="Grigoriev I.V."/>
        </authorList>
    </citation>
    <scope>NUCLEOTIDE SEQUENCE [LARGE SCALE GENOMIC DNA]</scope>
    <source>
        <strain evidence="13">RSA 468</strain>
    </source>
</reference>
<protein>
    <recommendedName>
        <fullName evidence="3">Conserved oligomeric Golgi complex subunit 2</fullName>
    </recommendedName>
    <alternativeName>
        <fullName evidence="8">Component of oligomeric Golgi complex 2</fullName>
    </alternativeName>
</protein>
<name>A0A4P9ZTE9_9FUNG</name>
<dbReference type="PANTHER" id="PTHR12961:SF0">
    <property type="entry name" value="CONSERVED OLIGOMERIC GOLGI COMPLEX SUBUNIT 2"/>
    <property type="match status" value="1"/>
</dbReference>
<evidence type="ECO:0000313" key="12">
    <source>
        <dbReference type="EMBL" id="RKP36745.1"/>
    </source>
</evidence>
<feature type="region of interest" description="Disordered" evidence="9">
    <location>
        <begin position="305"/>
        <end position="334"/>
    </location>
</feature>
<dbReference type="GO" id="GO:0006891">
    <property type="term" value="P:intra-Golgi vesicle-mediated transport"/>
    <property type="evidence" value="ECO:0007669"/>
    <property type="project" value="TreeGrafter"/>
</dbReference>
<evidence type="ECO:0000256" key="8">
    <source>
        <dbReference type="ARBA" id="ARBA00031344"/>
    </source>
</evidence>
<evidence type="ECO:0000259" key="10">
    <source>
        <dbReference type="Pfam" id="PF06148"/>
    </source>
</evidence>
<dbReference type="InterPro" id="IPR024602">
    <property type="entry name" value="COG_su2_N"/>
</dbReference>
<feature type="compositionally biased region" description="Pro residues" evidence="9">
    <location>
        <begin position="174"/>
        <end position="186"/>
    </location>
</feature>